<organism evidence="6">
    <name type="scientific">Saccharomyces paradoxus</name>
    <name type="common">Yeast</name>
    <name type="synonym">Saccharomyces douglasii</name>
    <dbReference type="NCBI Taxonomy" id="27291"/>
    <lineage>
        <taxon>Eukaryota</taxon>
        <taxon>Fungi</taxon>
        <taxon>Dikarya</taxon>
        <taxon>Ascomycota</taxon>
        <taxon>Saccharomycotina</taxon>
        <taxon>Saccharomycetes</taxon>
        <taxon>Saccharomycetales</taxon>
        <taxon>Saccharomycetaceae</taxon>
        <taxon>Saccharomyces</taxon>
    </lineage>
</organism>
<sequence length="85" mass="9334">MRPVVSTGKAWCCTVLSAFGVVILSVIAHLFNTSHESFVGSINDPEDGPAVAHTVYLAALVYLVFFVFCGFQVYLARRKPSIELR</sequence>
<name>A0A8B8V1L6_SACPA</name>
<accession>A0A8B8V1L6</accession>
<dbReference type="PANTHER" id="PTHR31733">
    <property type="entry name" value="RIBONUCLEASE KAPPA"/>
    <property type="match status" value="1"/>
</dbReference>
<dbReference type="Pfam" id="PF23489">
    <property type="entry name" value="V-ATPase_su_f"/>
    <property type="match status" value="1"/>
</dbReference>
<comment type="subcellular location">
    <subcellularLocation>
        <location evidence="1">Membrane</location>
        <topology evidence="1">Multi-pass membrane protein</topology>
    </subcellularLocation>
</comment>
<gene>
    <name evidence="6" type="ORF">SPAR_P04130</name>
</gene>
<dbReference type="GeneID" id="54634355"/>
<evidence type="ECO:0000256" key="1">
    <source>
        <dbReference type="ARBA" id="ARBA00004141"/>
    </source>
</evidence>
<dbReference type="InterPro" id="IPR056552">
    <property type="entry name" value="Ribonucl_Kappa"/>
</dbReference>
<dbReference type="AlphaFoldDB" id="A0A8B8V1L6"/>
<keyword evidence="3 5" id="KW-1133">Transmembrane helix</keyword>
<reference evidence="6" key="1">
    <citation type="journal article" date="2017" name="Nat. Genet.">
        <title>Contrasting evolutionary genome dynamics between domesticated and wild yeasts.</title>
        <authorList>
            <person name="Yue J.X."/>
            <person name="Li J."/>
            <person name="Aigrain L."/>
            <person name="Hallin J."/>
            <person name="Persson K."/>
            <person name="Oliver K."/>
            <person name="Bergstrom A."/>
            <person name="Coupland P."/>
            <person name="Warringer J."/>
            <person name="Lagomarsino M.C."/>
            <person name="Fischer G."/>
            <person name="Durbin R."/>
            <person name="Liti G."/>
        </authorList>
    </citation>
    <scope>NUCLEOTIDE SEQUENCE</scope>
    <source>
        <strain evidence="6">CBS432</strain>
    </source>
</reference>
<reference evidence="6" key="4">
    <citation type="submission" date="2025-08" db="UniProtKB">
        <authorList>
            <consortium name="RefSeq"/>
        </authorList>
    </citation>
    <scope>IDENTIFICATION</scope>
    <source>
        <strain evidence="6">CBS432</strain>
    </source>
</reference>
<evidence type="ECO:0000256" key="5">
    <source>
        <dbReference type="SAM" id="Phobius"/>
    </source>
</evidence>
<keyword evidence="2 5" id="KW-0812">Transmembrane</keyword>
<dbReference type="InterPro" id="IPR026770">
    <property type="entry name" value="RNase_K"/>
</dbReference>
<dbReference type="GO" id="GO:0004521">
    <property type="term" value="F:RNA endonuclease activity"/>
    <property type="evidence" value="ECO:0007669"/>
    <property type="project" value="InterPro"/>
</dbReference>
<feature type="transmembrane region" description="Helical" evidence="5">
    <location>
        <begin position="51"/>
        <end position="75"/>
    </location>
</feature>
<reference evidence="6" key="2">
    <citation type="submission" date="2020-01" db="EMBL/GenBank/DDBJ databases">
        <title>Population-level Yeast Reference Genomes.</title>
        <authorList>
            <person name="Yue J.-X."/>
        </authorList>
    </citation>
    <scope>NUCLEOTIDE SEQUENCE</scope>
    <source>
        <strain evidence="6">CBS432</strain>
    </source>
</reference>
<evidence type="ECO:0000313" key="6">
    <source>
        <dbReference type="RefSeq" id="XP_033769910.1"/>
    </source>
</evidence>
<reference evidence="6" key="3">
    <citation type="submission" date="2025-07" db="EMBL/GenBank/DDBJ databases">
        <authorList>
            <consortium name="NCBI Genome Project"/>
        </authorList>
    </citation>
    <scope>NUCLEOTIDE SEQUENCE</scope>
    <source>
        <strain evidence="6">CBS432</strain>
    </source>
</reference>
<dbReference type="OrthoDB" id="67317at2759"/>
<dbReference type="GO" id="GO:0016020">
    <property type="term" value="C:membrane"/>
    <property type="evidence" value="ECO:0007669"/>
    <property type="project" value="UniProtKB-SubCell"/>
</dbReference>
<evidence type="ECO:0000256" key="4">
    <source>
        <dbReference type="ARBA" id="ARBA00023136"/>
    </source>
</evidence>
<proteinExistence type="predicted"/>
<dbReference type="KEGG" id="spao:SPAR_P04130"/>
<dbReference type="VEuPathDB" id="FungiDB:SPAR_P04130"/>
<protein>
    <submittedName>
        <fullName evidence="6">Uncharacterized protein</fullName>
    </submittedName>
</protein>
<keyword evidence="4 5" id="KW-0472">Membrane</keyword>
<feature type="transmembrane region" description="Helical" evidence="5">
    <location>
        <begin position="12"/>
        <end position="31"/>
    </location>
</feature>
<dbReference type="RefSeq" id="XP_033769910.1">
    <property type="nucleotide sequence ID" value="XM_033914019.1"/>
</dbReference>
<evidence type="ECO:0000256" key="3">
    <source>
        <dbReference type="ARBA" id="ARBA00022989"/>
    </source>
</evidence>
<evidence type="ECO:0000256" key="2">
    <source>
        <dbReference type="ARBA" id="ARBA00022692"/>
    </source>
</evidence>